<name>A0AA41VMV9_PAPNU</name>
<dbReference type="Proteomes" id="UP001177140">
    <property type="component" value="Unassembled WGS sequence"/>
</dbReference>
<accession>A0AA41VMV9</accession>
<organism evidence="2 3">
    <name type="scientific">Papaver nudicaule</name>
    <name type="common">Iceland poppy</name>
    <dbReference type="NCBI Taxonomy" id="74823"/>
    <lineage>
        <taxon>Eukaryota</taxon>
        <taxon>Viridiplantae</taxon>
        <taxon>Streptophyta</taxon>
        <taxon>Embryophyta</taxon>
        <taxon>Tracheophyta</taxon>
        <taxon>Spermatophyta</taxon>
        <taxon>Magnoliopsida</taxon>
        <taxon>Ranunculales</taxon>
        <taxon>Papaveraceae</taxon>
        <taxon>Papaveroideae</taxon>
        <taxon>Papaver</taxon>
    </lineage>
</organism>
<dbReference type="EMBL" id="JAJJMA010253768">
    <property type="protein sequence ID" value="MCL7044065.1"/>
    <property type="molecule type" value="Genomic_DNA"/>
</dbReference>
<comment type="caution">
    <text evidence="2">The sequence shown here is derived from an EMBL/GenBank/DDBJ whole genome shotgun (WGS) entry which is preliminary data.</text>
</comment>
<dbReference type="AlphaFoldDB" id="A0AA41VMV9"/>
<dbReference type="PANTHER" id="PTHR37696">
    <property type="entry name" value="ADENYLOSUCCINATE SYNTHETASE-RELATED"/>
    <property type="match status" value="1"/>
</dbReference>
<feature type="region of interest" description="Disordered" evidence="1">
    <location>
        <begin position="60"/>
        <end position="82"/>
    </location>
</feature>
<evidence type="ECO:0000256" key="1">
    <source>
        <dbReference type="SAM" id="MobiDB-lite"/>
    </source>
</evidence>
<reference evidence="2" key="1">
    <citation type="submission" date="2022-03" db="EMBL/GenBank/DDBJ databases">
        <title>A functionally conserved STORR gene fusion in Papaver species that diverged 16.8 million years ago.</title>
        <authorList>
            <person name="Catania T."/>
        </authorList>
    </citation>
    <scope>NUCLEOTIDE SEQUENCE</scope>
    <source>
        <strain evidence="2">S-191538</strain>
    </source>
</reference>
<dbReference type="PANTHER" id="PTHR37696:SF1">
    <property type="entry name" value="ADENYLOSUCCINATE SYNTHETASE-RELATED"/>
    <property type="match status" value="1"/>
</dbReference>
<keyword evidence="3" id="KW-1185">Reference proteome</keyword>
<sequence length="82" mass="8982">MDPKADKLVKRTAMIASVTAGYFLLTSDYGNQPNILDPIKNKILSAQSSVKEFFFGSKKESQVSKAGGEVETHAAKKQPHKE</sequence>
<gene>
    <name evidence="2" type="ORF">MKW94_029169</name>
</gene>
<protein>
    <submittedName>
        <fullName evidence="2">Uncharacterized protein</fullName>
    </submittedName>
</protein>
<feature type="compositionally biased region" description="Basic and acidic residues" evidence="1">
    <location>
        <begin position="60"/>
        <end position="74"/>
    </location>
</feature>
<evidence type="ECO:0000313" key="3">
    <source>
        <dbReference type="Proteomes" id="UP001177140"/>
    </source>
</evidence>
<proteinExistence type="predicted"/>
<evidence type="ECO:0000313" key="2">
    <source>
        <dbReference type="EMBL" id="MCL7044065.1"/>
    </source>
</evidence>